<accession>A0A7G9SE94</accession>
<dbReference type="Gene3D" id="3.40.50.2000">
    <property type="entry name" value="Glycogen Phosphorylase B"/>
    <property type="match status" value="2"/>
</dbReference>
<dbReference type="AlphaFoldDB" id="A0A7G9SE94"/>
<dbReference type="InterPro" id="IPR001296">
    <property type="entry name" value="Glyco_trans_1"/>
</dbReference>
<dbReference type="InterPro" id="IPR028098">
    <property type="entry name" value="Glyco_trans_4-like_N"/>
</dbReference>
<reference evidence="3 4" key="1">
    <citation type="submission" date="2020-08" db="EMBL/GenBank/DDBJ databases">
        <title>Genome sequence of Sphingomonas rhizophila KACC 19189T.</title>
        <authorList>
            <person name="Hyun D.-W."/>
            <person name="Bae J.-W."/>
        </authorList>
    </citation>
    <scope>NUCLEOTIDE SEQUENCE [LARGE SCALE GENOMIC DNA]</scope>
    <source>
        <strain evidence="3 4">KACC 19189</strain>
    </source>
</reference>
<feature type="domain" description="Glycosyl transferase family 1" evidence="1">
    <location>
        <begin position="177"/>
        <end position="343"/>
    </location>
</feature>
<dbReference type="Pfam" id="PF13579">
    <property type="entry name" value="Glyco_trans_4_4"/>
    <property type="match status" value="1"/>
</dbReference>
<evidence type="ECO:0000313" key="3">
    <source>
        <dbReference type="EMBL" id="QNN66169.1"/>
    </source>
</evidence>
<dbReference type="Proteomes" id="UP000515955">
    <property type="component" value="Chromosome"/>
</dbReference>
<evidence type="ECO:0000313" key="4">
    <source>
        <dbReference type="Proteomes" id="UP000515955"/>
    </source>
</evidence>
<dbReference type="PANTHER" id="PTHR12526">
    <property type="entry name" value="GLYCOSYLTRANSFERASE"/>
    <property type="match status" value="1"/>
</dbReference>
<protein>
    <submittedName>
        <fullName evidence="3">Glycosyltransferase family 4 protein</fullName>
    </submittedName>
</protein>
<keyword evidence="3" id="KW-0808">Transferase</keyword>
<dbReference type="SUPFAM" id="SSF53756">
    <property type="entry name" value="UDP-Glycosyltransferase/glycogen phosphorylase"/>
    <property type="match status" value="1"/>
</dbReference>
<evidence type="ECO:0000259" key="2">
    <source>
        <dbReference type="Pfam" id="PF13579"/>
    </source>
</evidence>
<dbReference type="EMBL" id="CP060717">
    <property type="protein sequence ID" value="QNN66169.1"/>
    <property type="molecule type" value="Genomic_DNA"/>
</dbReference>
<proteinExistence type="predicted"/>
<dbReference type="Pfam" id="PF00534">
    <property type="entry name" value="Glycos_transf_1"/>
    <property type="match status" value="1"/>
</dbReference>
<keyword evidence="4" id="KW-1185">Reference proteome</keyword>
<dbReference type="KEGG" id="srhi:H9L12_03855"/>
<organism evidence="3 4">
    <name type="scientific">Sphingomonas rhizophila</name>
    <dbReference type="NCBI Taxonomy" id="2071607"/>
    <lineage>
        <taxon>Bacteria</taxon>
        <taxon>Pseudomonadati</taxon>
        <taxon>Pseudomonadota</taxon>
        <taxon>Alphaproteobacteria</taxon>
        <taxon>Sphingomonadales</taxon>
        <taxon>Sphingomonadaceae</taxon>
        <taxon>Sphingomonas</taxon>
    </lineage>
</organism>
<dbReference type="PANTHER" id="PTHR12526:SF638">
    <property type="entry name" value="SPORE COAT PROTEIN SA"/>
    <property type="match status" value="1"/>
</dbReference>
<dbReference type="CDD" id="cd03808">
    <property type="entry name" value="GT4_CapM-like"/>
    <property type="match status" value="1"/>
</dbReference>
<gene>
    <name evidence="3" type="ORF">H9L12_03855</name>
</gene>
<sequence length="363" mass="39582">MTANSAWNIVNFRSALVAALIANGFRVTVLAPDEPATRATIEGLGASFEPIPLQSSGMSPLADLRLFLSYLRHFRRLKPFAMLGYTVKPNIYGSLAAGLCGTRVINNISGLGTAFLQAGTLQNLVSRLYRAALRRSRTVVFQNGDDRALFVERGLIRDGQTALLPGSGIDLDHFAPRPSRKDDGDVRFLLIARLLWDKGVGEFVDAARSLRERHPNAKFELLGFLGADNRSAVPKAVVESWVAEGLIDYLGQTDDVRDAIAQADCVVLPSYREGMPRSLIEAAAMGKPVIASDVPGCRDAVIAGETGLLCAARSAEDLARAMDEFLTMCPDDRAEMGRSARKWAEQTFDQHHVIDAYLHALRD</sequence>
<evidence type="ECO:0000259" key="1">
    <source>
        <dbReference type="Pfam" id="PF00534"/>
    </source>
</evidence>
<dbReference type="GO" id="GO:0016757">
    <property type="term" value="F:glycosyltransferase activity"/>
    <property type="evidence" value="ECO:0007669"/>
    <property type="project" value="InterPro"/>
</dbReference>
<feature type="domain" description="Glycosyltransferase subfamily 4-like N-terminal" evidence="2">
    <location>
        <begin position="15"/>
        <end position="165"/>
    </location>
</feature>
<name>A0A7G9SE94_9SPHN</name>